<name>A0A0E3SP99_METMT</name>
<reference evidence="2 3" key="1">
    <citation type="submission" date="2014-07" db="EMBL/GenBank/DDBJ databases">
        <title>Methanogenic archaea and the global carbon cycle.</title>
        <authorList>
            <person name="Henriksen J.R."/>
            <person name="Luke J."/>
            <person name="Reinhart S."/>
            <person name="Benedict M.N."/>
            <person name="Youngblut N.D."/>
            <person name="Metcalf M.E."/>
            <person name="Whitaker R.J."/>
            <person name="Metcalf W.W."/>
        </authorList>
    </citation>
    <scope>NUCLEOTIDE SEQUENCE [LARGE SCALE GENOMIC DNA]</scope>
    <source>
        <strain evidence="2 3">MM1</strain>
    </source>
</reference>
<dbReference type="Proteomes" id="UP000033048">
    <property type="component" value="Chromosome"/>
</dbReference>
<keyword evidence="3" id="KW-1185">Reference proteome</keyword>
<proteinExistence type="predicted"/>
<dbReference type="AlphaFoldDB" id="A0A0E3SP99"/>
<dbReference type="RefSeq" id="WP_048204600.1">
    <property type="nucleotide sequence ID" value="NZ_CP009518.1"/>
</dbReference>
<dbReference type="Pfam" id="PF09376">
    <property type="entry name" value="NurA"/>
    <property type="match status" value="1"/>
</dbReference>
<accession>A0A0E3SP99</accession>
<dbReference type="EMBL" id="CP009518">
    <property type="protein sequence ID" value="AKB84391.1"/>
    <property type="molecule type" value="Genomic_DNA"/>
</dbReference>
<dbReference type="GeneID" id="24892816"/>
<dbReference type="OrthoDB" id="190207at2157"/>
<organism evidence="2 3">
    <name type="scientific">Methanococcoides methylutens MM1</name>
    <dbReference type="NCBI Taxonomy" id="1434104"/>
    <lineage>
        <taxon>Archaea</taxon>
        <taxon>Methanobacteriati</taxon>
        <taxon>Methanobacteriota</taxon>
        <taxon>Stenosarchaea group</taxon>
        <taxon>Methanomicrobia</taxon>
        <taxon>Methanosarcinales</taxon>
        <taxon>Methanosarcinaceae</taxon>
        <taxon>Methanococcoides</taxon>
    </lineage>
</organism>
<dbReference type="HOGENOM" id="CLU_054695_0_0_2"/>
<protein>
    <recommendedName>
        <fullName evidence="1">NurA domain-containing protein</fullName>
    </recommendedName>
</protein>
<evidence type="ECO:0000313" key="2">
    <source>
        <dbReference type="EMBL" id="AKB84391.1"/>
    </source>
</evidence>
<sequence>MTLEPVHIKAISSMVARIDSMSEDEDPEKAPEIFELLSELEYDGKVVLKALGKLFRGKVDIDRMSLAKDPFEKTYSCDSGSTNPISFNSGLYIDLCHCSIASTPTDIDMHSKWTMVMSSYSPSTAMVIDTTGGWEQFDGNEGRASIVRIRPGLLKKRVDRMVHNIALYLSESEHILWLMDKFDEDSFFIMDGPIYPKQLMYWMVVESDDVQIRDDENAKQILQNYVDIMDHHIGNRRPLIGFVKNPEDMQIMITLRKKYGMSDLPWLRDSQFFKNVLSPGTEDSREKGASEGKSSRWITYTNWFLQPNQFYENMMDSTSLVLAPEMELKHRFPKEDYAITFFMVFVPSLDVLFKVEAPYGITKDEQMRDLMTRKVLHDIAVNGIPMTLSKADSLAKIRIVEKKLIKGMFKDQKIDTIYNDVRWGESTDDQ</sequence>
<dbReference type="KEGG" id="mmet:MCMEM_0338"/>
<dbReference type="PATRIC" id="fig|1434104.5.peg.358"/>
<dbReference type="InterPro" id="IPR018977">
    <property type="entry name" value="NurA_domain"/>
</dbReference>
<feature type="domain" description="NurA" evidence="1">
    <location>
        <begin position="72"/>
        <end position="397"/>
    </location>
</feature>
<evidence type="ECO:0000313" key="3">
    <source>
        <dbReference type="Proteomes" id="UP000033048"/>
    </source>
</evidence>
<dbReference type="SMART" id="SM00933">
    <property type="entry name" value="NurA"/>
    <property type="match status" value="1"/>
</dbReference>
<evidence type="ECO:0000259" key="1">
    <source>
        <dbReference type="SMART" id="SM00933"/>
    </source>
</evidence>
<gene>
    <name evidence="2" type="ORF">MCMEM_0338</name>
</gene>